<keyword evidence="2" id="KW-1185">Reference proteome</keyword>
<dbReference type="EMBL" id="OZ020110">
    <property type="protein sequence ID" value="CAK9262545.1"/>
    <property type="molecule type" value="Genomic_DNA"/>
</dbReference>
<reference evidence="1" key="1">
    <citation type="submission" date="2024-02" db="EMBL/GenBank/DDBJ databases">
        <authorList>
            <consortium name="ELIXIR-Norway"/>
            <consortium name="Elixir Norway"/>
        </authorList>
    </citation>
    <scope>NUCLEOTIDE SEQUENCE</scope>
</reference>
<gene>
    <name evidence="1" type="ORF">CSSPJE1EN1_LOCUS8023</name>
</gene>
<accession>A0ABP0WB01</accession>
<organism evidence="1 2">
    <name type="scientific">Sphagnum jensenii</name>
    <dbReference type="NCBI Taxonomy" id="128206"/>
    <lineage>
        <taxon>Eukaryota</taxon>
        <taxon>Viridiplantae</taxon>
        <taxon>Streptophyta</taxon>
        <taxon>Embryophyta</taxon>
        <taxon>Bryophyta</taxon>
        <taxon>Sphagnophytina</taxon>
        <taxon>Sphagnopsida</taxon>
        <taxon>Sphagnales</taxon>
        <taxon>Sphagnaceae</taxon>
        <taxon>Sphagnum</taxon>
    </lineage>
</organism>
<proteinExistence type="predicted"/>
<sequence>MAAATYVGHASSHVLAQTANSDTAVNAQHFAFALARDETTTGKCAAPPHYFAYAACDEKHGCPGRARAPPTANTTSWSFWMIPSLVGKLSNLTSKNRRKLN</sequence>
<evidence type="ECO:0000313" key="1">
    <source>
        <dbReference type="EMBL" id="CAK9262545.1"/>
    </source>
</evidence>
<dbReference type="Proteomes" id="UP001497444">
    <property type="component" value="Chromosome 15"/>
</dbReference>
<evidence type="ECO:0000313" key="2">
    <source>
        <dbReference type="Proteomes" id="UP001497444"/>
    </source>
</evidence>
<protein>
    <submittedName>
        <fullName evidence="1">Uncharacterized protein</fullName>
    </submittedName>
</protein>
<name>A0ABP0WB01_9BRYO</name>